<keyword evidence="10" id="KW-1185">Reference proteome</keyword>
<evidence type="ECO:0000256" key="6">
    <source>
        <dbReference type="ARBA" id="ARBA00023136"/>
    </source>
</evidence>
<feature type="transmembrane region" description="Helical" evidence="7">
    <location>
        <begin position="27"/>
        <end position="46"/>
    </location>
</feature>
<keyword evidence="6 7" id="KW-0472">Membrane</keyword>
<feature type="transmembrane region" description="Helical" evidence="7">
    <location>
        <begin position="83"/>
        <end position="112"/>
    </location>
</feature>
<evidence type="ECO:0000313" key="9">
    <source>
        <dbReference type="EMBL" id="MBP1990336.1"/>
    </source>
</evidence>
<dbReference type="EMBL" id="JAGGLB010000004">
    <property type="protein sequence ID" value="MBP1990336.1"/>
    <property type="molecule type" value="Genomic_DNA"/>
</dbReference>
<keyword evidence="2 7" id="KW-0813">Transport</keyword>
<evidence type="ECO:0000256" key="2">
    <source>
        <dbReference type="ARBA" id="ARBA00022448"/>
    </source>
</evidence>
<evidence type="ECO:0000256" key="4">
    <source>
        <dbReference type="ARBA" id="ARBA00022692"/>
    </source>
</evidence>
<dbReference type="Pfam" id="PF00528">
    <property type="entry name" value="BPD_transp_1"/>
    <property type="match status" value="1"/>
</dbReference>
<evidence type="ECO:0000256" key="5">
    <source>
        <dbReference type="ARBA" id="ARBA00022989"/>
    </source>
</evidence>
<sequence length="318" mass="36081">MQPQLSKKPQGAALVFSRVKQDVISKYQLYLLILLPLTYIIVFQYFPMYGLQIAFKNFIATKGISGSPWVGLKHFEQFFNSPFFWIVIKNTLILTLYGLIVGFPIPIILALLLNNSTRTRFKKVVQIVTYAPHFISVVVMVGMLYQFLSPKYGIVNRIIVFFGGEPFLFMGSENWFTSLYVWSDIWQHMGWSSIIYLSALATVDPQQHEAAIVDGASRFKRMLHVDIPAIMPTAIILLILNTGYLLSVGFEKVYLMQNTMNLGSSEVISTYLYKLSFASSLPNYSYSTAIGFFNSLANFLVLCIVNSIAKRFGKSGIW</sequence>
<dbReference type="InterPro" id="IPR050809">
    <property type="entry name" value="UgpAE/MalFG_permease"/>
</dbReference>
<comment type="subcellular location">
    <subcellularLocation>
        <location evidence="1 7">Cell membrane</location>
        <topology evidence="1 7">Multi-pass membrane protein</topology>
    </subcellularLocation>
</comment>
<organism evidence="9 10">
    <name type="scientific">Paenibacillus eucommiae</name>
    <dbReference type="NCBI Taxonomy" id="1355755"/>
    <lineage>
        <taxon>Bacteria</taxon>
        <taxon>Bacillati</taxon>
        <taxon>Bacillota</taxon>
        <taxon>Bacilli</taxon>
        <taxon>Bacillales</taxon>
        <taxon>Paenibacillaceae</taxon>
        <taxon>Paenibacillus</taxon>
    </lineage>
</organism>
<feature type="transmembrane region" description="Helical" evidence="7">
    <location>
        <begin position="124"/>
        <end position="148"/>
    </location>
</feature>
<feature type="domain" description="ABC transmembrane type-1" evidence="8">
    <location>
        <begin position="88"/>
        <end position="305"/>
    </location>
</feature>
<evidence type="ECO:0000256" key="1">
    <source>
        <dbReference type="ARBA" id="ARBA00004651"/>
    </source>
</evidence>
<gene>
    <name evidence="9" type="ORF">J2Z66_001934</name>
</gene>
<accession>A0ABS4IRZ1</accession>
<dbReference type="SUPFAM" id="SSF161098">
    <property type="entry name" value="MetI-like"/>
    <property type="match status" value="1"/>
</dbReference>
<evidence type="ECO:0000259" key="8">
    <source>
        <dbReference type="PROSITE" id="PS50928"/>
    </source>
</evidence>
<evidence type="ECO:0000256" key="7">
    <source>
        <dbReference type="RuleBase" id="RU363032"/>
    </source>
</evidence>
<dbReference type="PANTHER" id="PTHR43227:SF11">
    <property type="entry name" value="BLL4140 PROTEIN"/>
    <property type="match status" value="1"/>
</dbReference>
<feature type="transmembrane region" description="Helical" evidence="7">
    <location>
        <begin position="154"/>
        <end position="171"/>
    </location>
</feature>
<dbReference type="Gene3D" id="1.10.3720.10">
    <property type="entry name" value="MetI-like"/>
    <property type="match status" value="1"/>
</dbReference>
<dbReference type="PANTHER" id="PTHR43227">
    <property type="entry name" value="BLL4140 PROTEIN"/>
    <property type="match status" value="1"/>
</dbReference>
<keyword evidence="5 7" id="KW-1133">Transmembrane helix</keyword>
<comment type="similarity">
    <text evidence="7">Belongs to the binding-protein-dependent transport system permease family.</text>
</comment>
<feature type="transmembrane region" description="Helical" evidence="7">
    <location>
        <begin position="227"/>
        <end position="246"/>
    </location>
</feature>
<dbReference type="RefSeq" id="WP_209971112.1">
    <property type="nucleotide sequence ID" value="NZ_JAGGLB010000004.1"/>
</dbReference>
<dbReference type="Proteomes" id="UP001519287">
    <property type="component" value="Unassembled WGS sequence"/>
</dbReference>
<evidence type="ECO:0000256" key="3">
    <source>
        <dbReference type="ARBA" id="ARBA00022475"/>
    </source>
</evidence>
<dbReference type="InterPro" id="IPR035906">
    <property type="entry name" value="MetI-like_sf"/>
</dbReference>
<evidence type="ECO:0000313" key="10">
    <source>
        <dbReference type="Proteomes" id="UP001519287"/>
    </source>
</evidence>
<name>A0ABS4IRZ1_9BACL</name>
<dbReference type="PROSITE" id="PS50928">
    <property type="entry name" value="ABC_TM1"/>
    <property type="match status" value="1"/>
</dbReference>
<keyword evidence="3" id="KW-1003">Cell membrane</keyword>
<reference evidence="9 10" key="1">
    <citation type="submission" date="2021-03" db="EMBL/GenBank/DDBJ databases">
        <title>Genomic Encyclopedia of Type Strains, Phase IV (KMG-IV): sequencing the most valuable type-strain genomes for metagenomic binning, comparative biology and taxonomic classification.</title>
        <authorList>
            <person name="Goeker M."/>
        </authorList>
    </citation>
    <scope>NUCLEOTIDE SEQUENCE [LARGE SCALE GENOMIC DNA]</scope>
    <source>
        <strain evidence="9 10">DSM 26048</strain>
    </source>
</reference>
<keyword evidence="4 7" id="KW-0812">Transmembrane</keyword>
<comment type="caution">
    <text evidence="9">The sequence shown here is derived from an EMBL/GenBank/DDBJ whole genome shotgun (WGS) entry which is preliminary data.</text>
</comment>
<protein>
    <submittedName>
        <fullName evidence="9">ABC-type polysaccharide transport system permease subunit</fullName>
    </submittedName>
</protein>
<dbReference type="InterPro" id="IPR000515">
    <property type="entry name" value="MetI-like"/>
</dbReference>
<dbReference type="CDD" id="cd06261">
    <property type="entry name" value="TM_PBP2"/>
    <property type="match status" value="1"/>
</dbReference>
<proteinExistence type="inferred from homology"/>
<feature type="transmembrane region" description="Helical" evidence="7">
    <location>
        <begin position="284"/>
        <end position="305"/>
    </location>
</feature>